<feature type="region of interest" description="Disordered" evidence="1">
    <location>
        <begin position="106"/>
        <end position="127"/>
    </location>
</feature>
<feature type="compositionally biased region" description="Acidic residues" evidence="1">
    <location>
        <begin position="660"/>
        <end position="673"/>
    </location>
</feature>
<feature type="compositionally biased region" description="Polar residues" evidence="1">
    <location>
        <begin position="598"/>
        <end position="607"/>
    </location>
</feature>
<dbReference type="Pfam" id="PF17667">
    <property type="entry name" value="Pkinase_fungal"/>
    <property type="match status" value="1"/>
</dbReference>
<proteinExistence type="predicted"/>
<accession>A0A1M2VCX8</accession>
<feature type="domain" description="Fungal-type protein kinase" evidence="2">
    <location>
        <begin position="160"/>
        <end position="521"/>
    </location>
</feature>
<sequence length="795" mass="88722">TTPHKTAPIINSFSASLDPYVATVRAELRLTMLHKVVRARFDEFLDSFVPGEDPGDASFSGLFDKVPVKSTEAAMYGPLFDAINNAGILQKCTVVATEALPDASDKSGQKIDGGMYPTGSAPTASGRTDWSTIELSIECKVGDADDPFDDVIPNGHPFADKRRAVLGQILSYGVLVFERQHRTHHFSIIVFGGFVRIIRWDRAGAIFSEKFNYREEPGKLARFLWRFSRLSAVQKGHDPTATRVLPGTSDHALMQRYASTPRLTNDYARKLFQETLARDWPWWRITVEDAGGPRDFLVGKPTFIASGLVGRGTRGYVALDLSDPDHPFVFLKDCWRVLHERSETEGAILSYLNGCGVGRIPSRLCDGDVGGQETISQDIWKAKHEGEECRMKHHKHYRLVVKEVGIPLRHFKNGRQLVSIFVDCLLAHEDAYLKAGVIHRDISCGNLLMLPGKQPNGRKFYQGLLTDWELSKRIDQESESPRHPDRTGTWQFMSVNALNNPHKSISIPDELESFFHSLLWFAIRWLPHNCDSVGRFMFEYFDTGRSANDKEYYCGAIKQSTLKSSELVTTTNAQLRFFRRPMPKPISGAPSVPPPTSGNPSSHSGKASASAVKAPEWSKADLHPIDAVFIELLKWFSASYQLTIQQNGDDETLLPTPTPLDDDDDDDDYDDYDEAGYSKIQQLHFAEDSQSKNMGGEHTTQEDHSSLETRAQRLETHRPMVDYLIAQIRADVWPKAGDKLPDQLPKNYNPNKEDKDPSEKAPAAASGAKRKALPEGSVSADSASKKTRSTPASMA</sequence>
<reference evidence="3 4" key="1">
    <citation type="submission" date="2016-10" db="EMBL/GenBank/DDBJ databases">
        <title>Genome sequence of the basidiomycete white-rot fungus Trametes pubescens.</title>
        <authorList>
            <person name="Makela M.R."/>
            <person name="Granchi Z."/>
            <person name="Peng M."/>
            <person name="De Vries R.P."/>
            <person name="Grigoriev I."/>
            <person name="Riley R."/>
            <person name="Hilden K."/>
        </authorList>
    </citation>
    <scope>NUCLEOTIDE SEQUENCE [LARGE SCALE GENOMIC DNA]</scope>
    <source>
        <strain evidence="3 4">FBCC735</strain>
    </source>
</reference>
<name>A0A1M2VCX8_TRAPU</name>
<dbReference type="Proteomes" id="UP000184267">
    <property type="component" value="Unassembled WGS sequence"/>
</dbReference>
<feature type="region of interest" description="Disordered" evidence="1">
    <location>
        <begin position="579"/>
        <end position="612"/>
    </location>
</feature>
<protein>
    <recommendedName>
        <fullName evidence="2">Fungal-type protein kinase domain-containing protein</fullName>
    </recommendedName>
</protein>
<dbReference type="EMBL" id="MNAD01001460">
    <property type="protein sequence ID" value="OJT05452.1"/>
    <property type="molecule type" value="Genomic_DNA"/>
</dbReference>
<evidence type="ECO:0000259" key="2">
    <source>
        <dbReference type="Pfam" id="PF17667"/>
    </source>
</evidence>
<dbReference type="PANTHER" id="PTHR38248">
    <property type="entry name" value="FUNK1 6"/>
    <property type="match status" value="1"/>
</dbReference>
<dbReference type="InterPro" id="IPR011009">
    <property type="entry name" value="Kinase-like_dom_sf"/>
</dbReference>
<keyword evidence="4" id="KW-1185">Reference proteome</keyword>
<gene>
    <name evidence="3" type="ORF">TRAPUB_3733</name>
</gene>
<dbReference type="AlphaFoldDB" id="A0A1M2VCX8"/>
<evidence type="ECO:0000313" key="4">
    <source>
        <dbReference type="Proteomes" id="UP000184267"/>
    </source>
</evidence>
<dbReference type="Gene3D" id="1.10.510.10">
    <property type="entry name" value="Transferase(Phosphotransferase) domain 1"/>
    <property type="match status" value="1"/>
</dbReference>
<feature type="region of interest" description="Disordered" evidence="1">
    <location>
        <begin position="736"/>
        <end position="795"/>
    </location>
</feature>
<feature type="non-terminal residue" evidence="3">
    <location>
        <position position="1"/>
    </location>
</feature>
<dbReference type="SUPFAM" id="SSF56112">
    <property type="entry name" value="Protein kinase-like (PK-like)"/>
    <property type="match status" value="1"/>
</dbReference>
<dbReference type="STRING" id="154538.A0A1M2VCX8"/>
<evidence type="ECO:0000313" key="3">
    <source>
        <dbReference type="EMBL" id="OJT05452.1"/>
    </source>
</evidence>
<dbReference type="InterPro" id="IPR040976">
    <property type="entry name" value="Pkinase_fungal"/>
</dbReference>
<comment type="caution">
    <text evidence="3">The sequence shown here is derived from an EMBL/GenBank/DDBJ whole genome shotgun (WGS) entry which is preliminary data.</text>
</comment>
<feature type="region of interest" description="Disordered" evidence="1">
    <location>
        <begin position="648"/>
        <end position="673"/>
    </location>
</feature>
<dbReference type="OrthoDB" id="2803809at2759"/>
<evidence type="ECO:0000256" key="1">
    <source>
        <dbReference type="SAM" id="MobiDB-lite"/>
    </source>
</evidence>
<dbReference type="PANTHER" id="PTHR38248:SF2">
    <property type="entry name" value="FUNK1 11"/>
    <property type="match status" value="1"/>
</dbReference>
<organism evidence="3 4">
    <name type="scientific">Trametes pubescens</name>
    <name type="common">White-rot fungus</name>
    <dbReference type="NCBI Taxonomy" id="154538"/>
    <lineage>
        <taxon>Eukaryota</taxon>
        <taxon>Fungi</taxon>
        <taxon>Dikarya</taxon>
        <taxon>Basidiomycota</taxon>
        <taxon>Agaricomycotina</taxon>
        <taxon>Agaricomycetes</taxon>
        <taxon>Polyporales</taxon>
        <taxon>Polyporaceae</taxon>
        <taxon>Trametes</taxon>
    </lineage>
</organism>
<dbReference type="OMA" id="HEGEECR"/>